<comment type="function">
    <text evidence="1">Condensation of UDP-2,3-diacylglucosamine and 2,3-diacylglucosamine-1-phosphate to form lipid A disaccharide, a precursor of lipid A, a phosphorylated glycolipid that anchors the lipopolysaccharide to the outer membrane of the cell.</text>
</comment>
<proteinExistence type="inferred from homology"/>
<keyword evidence="5" id="KW-0444">Lipid biosynthesis</keyword>
<evidence type="ECO:0000256" key="8">
    <source>
        <dbReference type="ARBA" id="ARBA00022679"/>
    </source>
</evidence>
<accession>A0A939J3M6</accession>
<dbReference type="AlphaFoldDB" id="A0A939J3M6"/>
<dbReference type="Pfam" id="PF02684">
    <property type="entry name" value="LpxB"/>
    <property type="match status" value="1"/>
</dbReference>
<evidence type="ECO:0000256" key="5">
    <source>
        <dbReference type="ARBA" id="ARBA00022516"/>
    </source>
</evidence>
<name>A0A939J3M6_9HYPH</name>
<evidence type="ECO:0000256" key="7">
    <source>
        <dbReference type="ARBA" id="ARBA00022676"/>
    </source>
</evidence>
<evidence type="ECO:0000256" key="9">
    <source>
        <dbReference type="ARBA" id="ARBA00023098"/>
    </source>
</evidence>
<evidence type="ECO:0000256" key="6">
    <source>
        <dbReference type="ARBA" id="ARBA00022556"/>
    </source>
</evidence>
<dbReference type="EC" id="2.4.1.182" evidence="3 11"/>
<dbReference type="GO" id="GO:0016020">
    <property type="term" value="C:membrane"/>
    <property type="evidence" value="ECO:0007669"/>
    <property type="project" value="GOC"/>
</dbReference>
<evidence type="ECO:0000256" key="3">
    <source>
        <dbReference type="ARBA" id="ARBA00012687"/>
    </source>
</evidence>
<dbReference type="NCBIfam" id="TIGR00215">
    <property type="entry name" value="lpxB"/>
    <property type="match status" value="1"/>
</dbReference>
<evidence type="ECO:0000256" key="4">
    <source>
        <dbReference type="ARBA" id="ARBA00020902"/>
    </source>
</evidence>
<sequence length="405" mass="44470">MTGAMPTICIVAGEESGDQLGSELMKALNARLGEGVRYCGVGGERMTSLGLASFFEMSDVSVMGISAVLARLPLIVRRIYQTVDAVIAAKPDILVIVDSPDFTHNVAKRVRRRAPEIPVVGYVSPSVWAWRPGRAKKMSAYVDELLALLPFEPEIHRRLGGPNTHYVGHPLSENVAELRPADGERASLDDRGAKKVLLVLPGSRRSEIDRLLDVFGETVAKVKQTEPDIEVTLPAVSHLEDRIRAGVANWPVQPEIVTGLDAKKAAFRRAHAALAASGTVSLELALAGVPMVVAYKIDWFFRRIKELNKIFKFSSVDSFVLPNIILGKMAIPQFLDDEVEPEILARHLTNLLSDSEERRDQLSELARLDDEMRLPDGYSQSAAAADVVVSLMQSHRARPETISRT</sequence>
<keyword evidence="9" id="KW-0443">Lipid metabolism</keyword>
<comment type="caution">
    <text evidence="12">The sequence shown here is derived from an EMBL/GenBank/DDBJ whole genome shotgun (WGS) entry which is preliminary data.</text>
</comment>
<comment type="catalytic activity">
    <reaction evidence="10">
        <text>a lipid X + a UDP-2-N,3-O-bis[(3R)-3-hydroxyacyl]-alpha-D-glucosamine = a lipid A disaccharide + UDP + H(+)</text>
        <dbReference type="Rhea" id="RHEA:67828"/>
        <dbReference type="ChEBI" id="CHEBI:15378"/>
        <dbReference type="ChEBI" id="CHEBI:58223"/>
        <dbReference type="ChEBI" id="CHEBI:137748"/>
        <dbReference type="ChEBI" id="CHEBI:176338"/>
        <dbReference type="ChEBI" id="CHEBI:176343"/>
        <dbReference type="EC" id="2.4.1.182"/>
    </reaction>
</comment>
<protein>
    <recommendedName>
        <fullName evidence="4 11">Lipid-A-disaccharide synthase</fullName>
        <ecNumber evidence="3 11">2.4.1.182</ecNumber>
    </recommendedName>
</protein>
<dbReference type="SUPFAM" id="SSF53756">
    <property type="entry name" value="UDP-Glycosyltransferase/glycogen phosphorylase"/>
    <property type="match status" value="1"/>
</dbReference>
<dbReference type="Proteomes" id="UP000664096">
    <property type="component" value="Unassembled WGS sequence"/>
</dbReference>
<dbReference type="PANTHER" id="PTHR30372:SF4">
    <property type="entry name" value="LIPID-A-DISACCHARIDE SYNTHASE, MITOCHONDRIAL-RELATED"/>
    <property type="match status" value="1"/>
</dbReference>
<dbReference type="RefSeq" id="WP_207140282.1">
    <property type="nucleotide sequence ID" value="NZ_JAEKJZ010000001.1"/>
</dbReference>
<evidence type="ECO:0000256" key="1">
    <source>
        <dbReference type="ARBA" id="ARBA00002056"/>
    </source>
</evidence>
<dbReference type="GO" id="GO:0008915">
    <property type="term" value="F:lipid-A-disaccharide synthase activity"/>
    <property type="evidence" value="ECO:0007669"/>
    <property type="project" value="UniProtKB-UniRule"/>
</dbReference>
<dbReference type="EMBL" id="JAEKJZ010000001">
    <property type="protein sequence ID" value="MBN9670752.1"/>
    <property type="molecule type" value="Genomic_DNA"/>
</dbReference>
<dbReference type="InterPro" id="IPR003835">
    <property type="entry name" value="Glyco_trans_19"/>
</dbReference>
<keyword evidence="6" id="KW-0441">Lipid A biosynthesis</keyword>
<gene>
    <name evidence="12" type="primary">lpxB</name>
    <name evidence="12" type="ORF">JF539_10420</name>
</gene>
<organism evidence="12 13">
    <name type="scientific">Roseibium aggregatum</name>
    <dbReference type="NCBI Taxonomy" id="187304"/>
    <lineage>
        <taxon>Bacteria</taxon>
        <taxon>Pseudomonadati</taxon>
        <taxon>Pseudomonadota</taxon>
        <taxon>Alphaproteobacteria</taxon>
        <taxon>Hyphomicrobiales</taxon>
        <taxon>Stappiaceae</taxon>
        <taxon>Roseibium</taxon>
    </lineage>
</organism>
<evidence type="ECO:0000256" key="2">
    <source>
        <dbReference type="ARBA" id="ARBA00007868"/>
    </source>
</evidence>
<evidence type="ECO:0000256" key="11">
    <source>
        <dbReference type="NCBIfam" id="TIGR00215"/>
    </source>
</evidence>
<evidence type="ECO:0000256" key="10">
    <source>
        <dbReference type="ARBA" id="ARBA00048975"/>
    </source>
</evidence>
<dbReference type="GO" id="GO:0005543">
    <property type="term" value="F:phospholipid binding"/>
    <property type="evidence" value="ECO:0007669"/>
    <property type="project" value="TreeGrafter"/>
</dbReference>
<keyword evidence="7 12" id="KW-0328">Glycosyltransferase</keyword>
<dbReference type="PANTHER" id="PTHR30372">
    <property type="entry name" value="LIPID-A-DISACCHARIDE SYNTHASE"/>
    <property type="match status" value="1"/>
</dbReference>
<keyword evidence="8 12" id="KW-0808">Transferase</keyword>
<reference evidence="12" key="1">
    <citation type="submission" date="2020-12" db="EMBL/GenBank/DDBJ databases">
        <title>Oil enriched cultivation method for isolating marine PHA-producing bacteria.</title>
        <authorList>
            <person name="Zheng W."/>
            <person name="Yu S."/>
            <person name="Huang Y."/>
        </authorList>
    </citation>
    <scope>NUCLEOTIDE SEQUENCE</scope>
    <source>
        <strain evidence="12">SY-2-12</strain>
    </source>
</reference>
<evidence type="ECO:0000313" key="12">
    <source>
        <dbReference type="EMBL" id="MBN9670752.1"/>
    </source>
</evidence>
<evidence type="ECO:0000313" key="13">
    <source>
        <dbReference type="Proteomes" id="UP000664096"/>
    </source>
</evidence>
<dbReference type="GO" id="GO:0009245">
    <property type="term" value="P:lipid A biosynthetic process"/>
    <property type="evidence" value="ECO:0007669"/>
    <property type="project" value="UniProtKB-UniRule"/>
</dbReference>
<comment type="similarity">
    <text evidence="2">Belongs to the LpxB family.</text>
</comment>